<evidence type="ECO:0000313" key="3">
    <source>
        <dbReference type="Proteomes" id="UP001583172"/>
    </source>
</evidence>
<comment type="caution">
    <text evidence="2">The sequence shown here is derived from an EMBL/GenBank/DDBJ whole genome shotgun (WGS) entry which is preliminary data.</text>
</comment>
<protein>
    <submittedName>
        <fullName evidence="2">Uncharacterized protein</fullName>
    </submittedName>
</protein>
<name>A0ABR3VMW2_HUMIN</name>
<accession>A0ABR3VMW2</accession>
<organism evidence="2 3">
    <name type="scientific">Humicola insolens</name>
    <name type="common">Soft-rot fungus</name>
    <dbReference type="NCBI Taxonomy" id="85995"/>
    <lineage>
        <taxon>Eukaryota</taxon>
        <taxon>Fungi</taxon>
        <taxon>Dikarya</taxon>
        <taxon>Ascomycota</taxon>
        <taxon>Pezizomycotina</taxon>
        <taxon>Sordariomycetes</taxon>
        <taxon>Sordariomycetidae</taxon>
        <taxon>Sordariales</taxon>
        <taxon>Chaetomiaceae</taxon>
        <taxon>Mycothermus</taxon>
    </lineage>
</organism>
<evidence type="ECO:0000256" key="1">
    <source>
        <dbReference type="SAM" id="MobiDB-lite"/>
    </source>
</evidence>
<proteinExistence type="predicted"/>
<sequence>MSLPQSQQNEHRPVDGTIPDVLPPVPPRFRGLSSKGYAELVRKYADAATSQSLGHGENCRNLANFLWQPYIHRAPQLPLSPSQSLARSQAPSEPGSIDLESLFSQNAVGPDPPSRCFASLFRVSKQGVAKIPFNTDVEFRALGESILPGPDNFVILLLQGYPSPEWLNTLGARFRIDPEFYLRHLIFSSASTRGSMAPRHNEDQF</sequence>
<reference evidence="2 3" key="1">
    <citation type="journal article" date="2024" name="Commun. Biol.">
        <title>Comparative genomic analysis of thermophilic fungi reveals convergent evolutionary adaptations and gene losses.</title>
        <authorList>
            <person name="Steindorff A.S."/>
            <person name="Aguilar-Pontes M.V."/>
            <person name="Robinson A.J."/>
            <person name="Andreopoulos B."/>
            <person name="LaButti K."/>
            <person name="Kuo A."/>
            <person name="Mondo S."/>
            <person name="Riley R."/>
            <person name="Otillar R."/>
            <person name="Haridas S."/>
            <person name="Lipzen A."/>
            <person name="Grimwood J."/>
            <person name="Schmutz J."/>
            <person name="Clum A."/>
            <person name="Reid I.D."/>
            <person name="Moisan M.C."/>
            <person name="Butler G."/>
            <person name="Nguyen T.T.M."/>
            <person name="Dewar K."/>
            <person name="Conant G."/>
            <person name="Drula E."/>
            <person name="Henrissat B."/>
            <person name="Hansel C."/>
            <person name="Singer S."/>
            <person name="Hutchinson M.I."/>
            <person name="de Vries R.P."/>
            <person name="Natvig D.O."/>
            <person name="Powell A.J."/>
            <person name="Tsang A."/>
            <person name="Grigoriev I.V."/>
        </authorList>
    </citation>
    <scope>NUCLEOTIDE SEQUENCE [LARGE SCALE GENOMIC DNA]</scope>
    <source>
        <strain evidence="2 3">CBS 620.91</strain>
    </source>
</reference>
<dbReference type="EMBL" id="JAZGSY010000021">
    <property type="protein sequence ID" value="KAL1843254.1"/>
    <property type="molecule type" value="Genomic_DNA"/>
</dbReference>
<gene>
    <name evidence="2" type="ORF">VTJ49DRAFT_2585</name>
</gene>
<feature type="region of interest" description="Disordered" evidence="1">
    <location>
        <begin position="1"/>
        <end position="25"/>
    </location>
</feature>
<dbReference type="Proteomes" id="UP001583172">
    <property type="component" value="Unassembled WGS sequence"/>
</dbReference>
<evidence type="ECO:0000313" key="2">
    <source>
        <dbReference type="EMBL" id="KAL1843254.1"/>
    </source>
</evidence>
<keyword evidence="3" id="KW-1185">Reference proteome</keyword>